<dbReference type="GO" id="GO:0019722">
    <property type="term" value="P:calcium-mediated signaling"/>
    <property type="evidence" value="ECO:0007669"/>
    <property type="project" value="InterPro"/>
</dbReference>
<dbReference type="Proteomes" id="UP001195483">
    <property type="component" value="Unassembled WGS sequence"/>
</dbReference>
<dbReference type="PANTHER" id="PTHR10300:SF14">
    <property type="entry name" value="PROTEIN SARAH"/>
    <property type="match status" value="1"/>
</dbReference>
<dbReference type="SUPFAM" id="SSF54928">
    <property type="entry name" value="RNA-binding domain, RBD"/>
    <property type="match status" value="1"/>
</dbReference>
<comment type="similarity">
    <text evidence="1">Belongs to the RCAN family.</text>
</comment>
<dbReference type="InterPro" id="IPR012677">
    <property type="entry name" value="Nucleotide-bd_a/b_plait_sf"/>
</dbReference>
<accession>A0AAE0SS97</accession>
<evidence type="ECO:0000256" key="1">
    <source>
        <dbReference type="ARBA" id="ARBA00008209"/>
    </source>
</evidence>
<dbReference type="EMBL" id="JAEAOA010000682">
    <property type="protein sequence ID" value="KAK3597307.1"/>
    <property type="molecule type" value="Genomic_DNA"/>
</dbReference>
<reference evidence="3" key="1">
    <citation type="journal article" date="2021" name="Genome Biol. Evol.">
        <title>A High-Quality Reference Genome for a Parasitic Bivalve with Doubly Uniparental Inheritance (Bivalvia: Unionida).</title>
        <authorList>
            <person name="Smith C.H."/>
        </authorList>
    </citation>
    <scope>NUCLEOTIDE SEQUENCE</scope>
    <source>
        <strain evidence="3">CHS0354</strain>
    </source>
</reference>
<dbReference type="Pfam" id="PF04847">
    <property type="entry name" value="Calcipressin"/>
    <property type="match status" value="1"/>
</dbReference>
<dbReference type="GO" id="GO:0003676">
    <property type="term" value="F:nucleic acid binding"/>
    <property type="evidence" value="ECO:0007669"/>
    <property type="project" value="InterPro"/>
</dbReference>
<dbReference type="GO" id="GO:0008597">
    <property type="term" value="F:calcium-dependent protein serine/threonine phosphatase regulator activity"/>
    <property type="evidence" value="ECO:0007669"/>
    <property type="project" value="TreeGrafter"/>
</dbReference>
<dbReference type="GO" id="GO:0005634">
    <property type="term" value="C:nucleus"/>
    <property type="evidence" value="ECO:0007669"/>
    <property type="project" value="TreeGrafter"/>
</dbReference>
<gene>
    <name evidence="3" type="ORF">CHS0354_010938</name>
</gene>
<dbReference type="CDD" id="cd12434">
    <property type="entry name" value="RRM_RCAN_like"/>
    <property type="match status" value="1"/>
</dbReference>
<dbReference type="AlphaFoldDB" id="A0AAE0SS97"/>
<dbReference type="Gene3D" id="3.30.70.330">
    <property type="match status" value="1"/>
</dbReference>
<feature type="region of interest" description="Disordered" evidence="2">
    <location>
        <begin position="1"/>
        <end position="22"/>
    </location>
</feature>
<dbReference type="FunFam" id="3.30.70.330:FF:000092">
    <property type="entry name" value="Calcipressin-2 isoform 2"/>
    <property type="match status" value="1"/>
</dbReference>
<keyword evidence="4" id="KW-1185">Reference proteome</keyword>
<dbReference type="InterPro" id="IPR006931">
    <property type="entry name" value="Calcipressin"/>
</dbReference>
<evidence type="ECO:0000313" key="4">
    <source>
        <dbReference type="Proteomes" id="UP001195483"/>
    </source>
</evidence>
<dbReference type="PANTHER" id="PTHR10300">
    <property type="entry name" value="CALCIPRESSIN"/>
    <property type="match status" value="1"/>
</dbReference>
<dbReference type="GO" id="GO:0005737">
    <property type="term" value="C:cytoplasm"/>
    <property type="evidence" value="ECO:0007669"/>
    <property type="project" value="TreeGrafter"/>
</dbReference>
<name>A0AAE0SS97_9BIVA</name>
<dbReference type="InterPro" id="IPR035979">
    <property type="entry name" value="RBD_domain_sf"/>
</dbReference>
<comment type="caution">
    <text evidence="3">The sequence shown here is derived from an EMBL/GenBank/DDBJ whole genome shotgun (WGS) entry which is preliminary data.</text>
</comment>
<evidence type="ECO:0000256" key="2">
    <source>
        <dbReference type="SAM" id="MobiDB-lite"/>
    </source>
</evidence>
<reference evidence="3" key="2">
    <citation type="journal article" date="2021" name="Genome Biol. Evol.">
        <title>Developing a high-quality reference genome for a parasitic bivalve with doubly uniparental inheritance (Bivalvia: Unionida).</title>
        <authorList>
            <person name="Smith C.H."/>
        </authorList>
    </citation>
    <scope>NUCLEOTIDE SEQUENCE</scope>
    <source>
        <strain evidence="3">CHS0354</strain>
        <tissue evidence="3">Mantle</tissue>
    </source>
</reference>
<protein>
    <submittedName>
        <fullName evidence="3">Uncharacterized protein</fullName>
    </submittedName>
</protein>
<proteinExistence type="inferred from homology"/>
<feature type="compositionally biased region" description="Polar residues" evidence="2">
    <location>
        <begin position="1"/>
        <end position="12"/>
    </location>
</feature>
<sequence length="243" mass="27258">MRSQENTNNVNNMAEADESSDNKENVVNAVDYLNERNDEGLHELFDDIKCDLPDKLMVTNVDISVYENDNSKAEFEKLFKVYDENATFQYFKSFRRARVNYSSPVFAARARLDLDGTEACGQNINCFFLQTMKPGEGNRSPHLHPPVPTKQFLISPPASPPVGWEQQPEAEPVLNFDLLSAVVQLAPGEAHELHPPSENQPAIVVHICEDPEGYTPVSGTACNTGTGNVRELLDITRYLWICK</sequence>
<reference evidence="3" key="3">
    <citation type="submission" date="2023-05" db="EMBL/GenBank/DDBJ databases">
        <authorList>
            <person name="Smith C.H."/>
        </authorList>
    </citation>
    <scope>NUCLEOTIDE SEQUENCE</scope>
    <source>
        <strain evidence="3">CHS0354</strain>
        <tissue evidence="3">Mantle</tissue>
    </source>
</reference>
<evidence type="ECO:0000313" key="3">
    <source>
        <dbReference type="EMBL" id="KAK3597307.1"/>
    </source>
</evidence>
<organism evidence="3 4">
    <name type="scientific">Potamilus streckersoni</name>
    <dbReference type="NCBI Taxonomy" id="2493646"/>
    <lineage>
        <taxon>Eukaryota</taxon>
        <taxon>Metazoa</taxon>
        <taxon>Spiralia</taxon>
        <taxon>Lophotrochozoa</taxon>
        <taxon>Mollusca</taxon>
        <taxon>Bivalvia</taxon>
        <taxon>Autobranchia</taxon>
        <taxon>Heteroconchia</taxon>
        <taxon>Palaeoheterodonta</taxon>
        <taxon>Unionida</taxon>
        <taxon>Unionoidea</taxon>
        <taxon>Unionidae</taxon>
        <taxon>Ambleminae</taxon>
        <taxon>Lampsilini</taxon>
        <taxon>Potamilus</taxon>
    </lineage>
</organism>